<dbReference type="Proteomes" id="UP000582659">
    <property type="component" value="Unassembled WGS sequence"/>
</dbReference>
<dbReference type="WBParaSite" id="BXY_1057300.1">
    <property type="protein sequence ID" value="BXY_1057300.1"/>
    <property type="gene ID" value="BXY_1057300"/>
</dbReference>
<dbReference type="Proteomes" id="UP000095284">
    <property type="component" value="Unplaced"/>
</dbReference>
<dbReference type="Proteomes" id="UP000659654">
    <property type="component" value="Unassembled WGS sequence"/>
</dbReference>
<proteinExistence type="predicted"/>
<reference evidence="4" key="1">
    <citation type="submission" date="2016-11" db="UniProtKB">
        <authorList>
            <consortium name="WormBaseParasite"/>
        </authorList>
    </citation>
    <scope>IDENTIFICATION</scope>
</reference>
<protein>
    <submittedName>
        <fullName evidence="1">(pine wood nematode) hypothetical protein</fullName>
    </submittedName>
</protein>
<sequence length="143" mass="16383">MEEDNTRIGCALIYNTKERASEVKRERGGLAREHLKDAPPMSSNLNQDELARIECALRSFLLFPIFSLLAVSCERKKDKADKNKCEEDLTRRLLLGQLLPRTQDLTQRNKNKIMYSWEGDGITDREEGKSAEVTGVRSTPLYH</sequence>
<evidence type="ECO:0000313" key="4">
    <source>
        <dbReference type="WBParaSite" id="BXY_1057300.1"/>
    </source>
</evidence>
<name>A0A1I7SC22_BURXY</name>
<dbReference type="EMBL" id="CAJFCV020000001">
    <property type="protein sequence ID" value="CAG9086425.1"/>
    <property type="molecule type" value="Genomic_DNA"/>
</dbReference>
<organism evidence="2 4">
    <name type="scientific">Bursaphelenchus xylophilus</name>
    <name type="common">Pinewood nematode worm</name>
    <name type="synonym">Aphelenchoides xylophilus</name>
    <dbReference type="NCBI Taxonomy" id="6326"/>
    <lineage>
        <taxon>Eukaryota</taxon>
        <taxon>Metazoa</taxon>
        <taxon>Ecdysozoa</taxon>
        <taxon>Nematoda</taxon>
        <taxon>Chromadorea</taxon>
        <taxon>Rhabditida</taxon>
        <taxon>Tylenchina</taxon>
        <taxon>Tylenchomorpha</taxon>
        <taxon>Aphelenchoidea</taxon>
        <taxon>Aphelenchoididae</taxon>
        <taxon>Bursaphelenchus</taxon>
    </lineage>
</organism>
<evidence type="ECO:0000313" key="1">
    <source>
        <dbReference type="EMBL" id="CAD5210461.1"/>
    </source>
</evidence>
<keyword evidence="3" id="KW-1185">Reference proteome</keyword>
<accession>A0A1I7SC22</accession>
<gene>
    <name evidence="1" type="ORF">BXYJ_LOCUS1940</name>
</gene>
<dbReference type="AlphaFoldDB" id="A0A1I7SC22"/>
<dbReference type="EMBL" id="CAJFDI010000001">
    <property type="protein sequence ID" value="CAD5210461.1"/>
    <property type="molecule type" value="Genomic_DNA"/>
</dbReference>
<evidence type="ECO:0000313" key="3">
    <source>
        <dbReference type="Proteomes" id="UP000659654"/>
    </source>
</evidence>
<evidence type="ECO:0000313" key="2">
    <source>
        <dbReference type="Proteomes" id="UP000095284"/>
    </source>
</evidence>
<reference evidence="1" key="2">
    <citation type="submission" date="2020-09" db="EMBL/GenBank/DDBJ databases">
        <authorList>
            <person name="Kikuchi T."/>
        </authorList>
    </citation>
    <scope>NUCLEOTIDE SEQUENCE</scope>
    <source>
        <strain evidence="1">Ka4C1</strain>
    </source>
</reference>